<name>A0A9Q1Q8F0_9CARY</name>
<feature type="compositionally biased region" description="Polar residues" evidence="1">
    <location>
        <begin position="145"/>
        <end position="166"/>
    </location>
</feature>
<sequence length="172" mass="18362">MVMVTYVNVMLVGDEPIYQTLMNNTCNFYHVSYQTLLLLSHPFQPTQTMFLLSIVSATSNQVYESFDALATGSTVAKGHAQIHQTICMNVDVNQGPIISSTYPTSHATVTRSAETSIFAFLIIVGAVGADCSKLGIKVSKTSLTTASSSDSKPAIITSSNSTSDTANHGELT</sequence>
<comment type="caution">
    <text evidence="2">The sequence shown here is derived from an EMBL/GenBank/DDBJ whole genome shotgun (WGS) entry which is preliminary data.</text>
</comment>
<proteinExistence type="predicted"/>
<evidence type="ECO:0000313" key="2">
    <source>
        <dbReference type="EMBL" id="KAJ8432777.1"/>
    </source>
</evidence>
<dbReference type="EMBL" id="JAKOGI010000585">
    <property type="protein sequence ID" value="KAJ8432777.1"/>
    <property type="molecule type" value="Genomic_DNA"/>
</dbReference>
<keyword evidence="3" id="KW-1185">Reference proteome</keyword>
<organism evidence="2 3">
    <name type="scientific">Carnegiea gigantea</name>
    <dbReference type="NCBI Taxonomy" id="171969"/>
    <lineage>
        <taxon>Eukaryota</taxon>
        <taxon>Viridiplantae</taxon>
        <taxon>Streptophyta</taxon>
        <taxon>Embryophyta</taxon>
        <taxon>Tracheophyta</taxon>
        <taxon>Spermatophyta</taxon>
        <taxon>Magnoliopsida</taxon>
        <taxon>eudicotyledons</taxon>
        <taxon>Gunneridae</taxon>
        <taxon>Pentapetalae</taxon>
        <taxon>Caryophyllales</taxon>
        <taxon>Cactineae</taxon>
        <taxon>Cactaceae</taxon>
        <taxon>Cactoideae</taxon>
        <taxon>Echinocereeae</taxon>
        <taxon>Carnegiea</taxon>
    </lineage>
</organism>
<accession>A0A9Q1Q8F0</accession>
<evidence type="ECO:0000313" key="3">
    <source>
        <dbReference type="Proteomes" id="UP001153076"/>
    </source>
</evidence>
<gene>
    <name evidence="2" type="ORF">Cgig2_011700</name>
</gene>
<dbReference type="Proteomes" id="UP001153076">
    <property type="component" value="Unassembled WGS sequence"/>
</dbReference>
<evidence type="ECO:0000256" key="1">
    <source>
        <dbReference type="SAM" id="MobiDB-lite"/>
    </source>
</evidence>
<protein>
    <submittedName>
        <fullName evidence="2">Uncharacterized protein</fullName>
    </submittedName>
</protein>
<feature type="region of interest" description="Disordered" evidence="1">
    <location>
        <begin position="145"/>
        <end position="172"/>
    </location>
</feature>
<dbReference type="AlphaFoldDB" id="A0A9Q1Q8F0"/>
<reference evidence="2" key="1">
    <citation type="submission" date="2022-04" db="EMBL/GenBank/DDBJ databases">
        <title>Carnegiea gigantea Genome sequencing and assembly v2.</title>
        <authorList>
            <person name="Copetti D."/>
            <person name="Sanderson M.J."/>
            <person name="Burquez A."/>
            <person name="Wojciechowski M.F."/>
        </authorList>
    </citation>
    <scope>NUCLEOTIDE SEQUENCE</scope>
    <source>
        <strain evidence="2">SGP5-SGP5p</strain>
        <tissue evidence="2">Aerial part</tissue>
    </source>
</reference>